<evidence type="ECO:0000256" key="12">
    <source>
        <dbReference type="ARBA" id="ARBA00023157"/>
    </source>
</evidence>
<evidence type="ECO:0000256" key="8">
    <source>
        <dbReference type="ARBA" id="ARBA00022968"/>
    </source>
</evidence>
<evidence type="ECO:0000256" key="13">
    <source>
        <dbReference type="ARBA" id="ARBA00023180"/>
    </source>
</evidence>
<evidence type="ECO:0000259" key="16">
    <source>
        <dbReference type="PROSITE" id="PS50026"/>
    </source>
</evidence>
<evidence type="ECO:0000256" key="7">
    <source>
        <dbReference type="ARBA" id="ARBA00022737"/>
    </source>
</evidence>
<evidence type="ECO:0000256" key="2">
    <source>
        <dbReference type="ARBA" id="ARBA00006003"/>
    </source>
</evidence>
<evidence type="ECO:0000256" key="3">
    <source>
        <dbReference type="ARBA" id="ARBA00022536"/>
    </source>
</evidence>
<dbReference type="PANTHER" id="PTHR11219:SF70">
    <property type="entry name" value="EGF-LIKE DOMAIN-CONTAINING PROTEIN"/>
    <property type="match status" value="1"/>
</dbReference>
<evidence type="ECO:0000256" key="6">
    <source>
        <dbReference type="ARBA" id="ARBA00022692"/>
    </source>
</evidence>
<keyword evidence="8" id="KW-0735">Signal-anchor</keyword>
<dbReference type="GO" id="GO:0000139">
    <property type="term" value="C:Golgi membrane"/>
    <property type="evidence" value="ECO:0007669"/>
    <property type="project" value="UniProtKB-SubCell"/>
</dbReference>
<dbReference type="InterPro" id="IPR001675">
    <property type="entry name" value="Glyco_trans_29"/>
</dbReference>
<dbReference type="Gene3D" id="2.10.25.10">
    <property type="entry name" value="Laminin"/>
    <property type="match status" value="3"/>
</dbReference>
<dbReference type="PROSITE" id="PS00022">
    <property type="entry name" value="EGF_1"/>
    <property type="match status" value="2"/>
</dbReference>
<keyword evidence="13" id="KW-0325">Glycoprotein</keyword>
<accession>A0AAE0G3H1</accession>
<protein>
    <recommendedName>
        <fullName evidence="16">EGF-like domain-containing protein</fullName>
    </recommendedName>
</protein>
<dbReference type="PROSITE" id="PS01186">
    <property type="entry name" value="EGF_2"/>
    <property type="match status" value="1"/>
</dbReference>
<dbReference type="InterPro" id="IPR000742">
    <property type="entry name" value="EGF"/>
</dbReference>
<keyword evidence="7" id="KW-0677">Repeat</keyword>
<dbReference type="InterPro" id="IPR038578">
    <property type="entry name" value="GT29-like_sf"/>
</dbReference>
<evidence type="ECO:0000256" key="10">
    <source>
        <dbReference type="ARBA" id="ARBA00023034"/>
    </source>
</evidence>
<evidence type="ECO:0000256" key="5">
    <source>
        <dbReference type="ARBA" id="ARBA00022679"/>
    </source>
</evidence>
<evidence type="ECO:0000256" key="14">
    <source>
        <dbReference type="PROSITE-ProRule" id="PRU00076"/>
    </source>
</evidence>
<dbReference type="SMART" id="SM00181">
    <property type="entry name" value="EGF"/>
    <property type="match status" value="3"/>
</dbReference>
<dbReference type="Pfam" id="PF00777">
    <property type="entry name" value="Glyco_transf_29"/>
    <property type="match status" value="1"/>
</dbReference>
<dbReference type="AlphaFoldDB" id="A0AAE0G3H1"/>
<dbReference type="Gene3D" id="3.90.1480.20">
    <property type="entry name" value="Glycosyl transferase family 29"/>
    <property type="match status" value="1"/>
</dbReference>
<comment type="subcellular location">
    <subcellularLocation>
        <location evidence="1">Golgi apparatus membrane</location>
        <topology evidence="1">Single-pass type II membrane protein</topology>
    </subcellularLocation>
</comment>
<feature type="domain" description="EGF-like" evidence="16">
    <location>
        <begin position="273"/>
        <end position="304"/>
    </location>
</feature>
<keyword evidence="6 15" id="KW-0812">Transmembrane</keyword>
<comment type="caution">
    <text evidence="14">Lacks conserved residue(s) required for the propagation of feature annotation.</text>
</comment>
<comment type="caution">
    <text evidence="17">The sequence shown here is derived from an EMBL/GenBank/DDBJ whole genome shotgun (WGS) entry which is preliminary data.</text>
</comment>
<keyword evidence="11 15" id="KW-0472">Membrane</keyword>
<sequence length="615" mass="68806">MSSSRAELLHFLQAEDTVEDEYLETPTSSKETEKQSIAQIFSLLCSTLNRWRCRLISSREVELSLSRDAARSELLGFLSGTAGSSAAGDGDVVAQRHRSDSDLPMHLRRVNDGLLWSWLRFGAPTIRLLTTASRRLWKVSLRMALGDRAYQKVEAKVRAMFEFSVQHRRLVRLALYMVIALWLVGTFCLMLAFVALPGDLYTGISLNQMAQAPVAEIRSEHMVCHRNGTCACDNGWQGPTCSEETCWPSCIHGKCLRVPFCTCEEGYRGHQCELAICSEECVHGDCTYPEHCECAAGWYGRRCDLRCSNGRFNFLLQECACDSGWDGAACEEPVCEPPCQTGKCVGPNTCECWVGWSGAVCDTNEVKMHVEELLEGISPRTGLPSIMLHRVSEDAGDANSVERFEQWTRRLPAELRPTLDSFNGSLIPETDIFLPHTTQRFSTCVAVGNSAGLLLGEARVASVINEHEVVLRFNNAPTHQYADAVGKKTTFQLLNRAAVEKMLTGRPASRRRATDDQVIWLLWRAEDFAVYPLLRERHPEQNIILLAPEFLLPTVALYKVVMERLKAHKLIGEGAQEAPHGFLGIAFLLQVHVCSRVYTAPASRQRAPCRIINFY</sequence>
<keyword evidence="12 14" id="KW-1015">Disulfide bond</keyword>
<dbReference type="GO" id="GO:0008373">
    <property type="term" value="F:sialyltransferase activity"/>
    <property type="evidence" value="ECO:0007669"/>
    <property type="project" value="InterPro"/>
</dbReference>
<organism evidence="17 18">
    <name type="scientific">Cymbomonas tetramitiformis</name>
    <dbReference type="NCBI Taxonomy" id="36881"/>
    <lineage>
        <taxon>Eukaryota</taxon>
        <taxon>Viridiplantae</taxon>
        <taxon>Chlorophyta</taxon>
        <taxon>Pyramimonadophyceae</taxon>
        <taxon>Pyramimonadales</taxon>
        <taxon>Pyramimonadaceae</taxon>
        <taxon>Cymbomonas</taxon>
    </lineage>
</organism>
<gene>
    <name evidence="17" type="ORF">CYMTET_20988</name>
</gene>
<feature type="transmembrane region" description="Helical" evidence="15">
    <location>
        <begin position="173"/>
        <end position="196"/>
    </location>
</feature>
<keyword evidence="5" id="KW-0808">Transferase</keyword>
<evidence type="ECO:0000256" key="11">
    <source>
        <dbReference type="ARBA" id="ARBA00023136"/>
    </source>
</evidence>
<evidence type="ECO:0000313" key="18">
    <source>
        <dbReference type="Proteomes" id="UP001190700"/>
    </source>
</evidence>
<keyword evidence="4" id="KW-0328">Glycosyltransferase</keyword>
<evidence type="ECO:0000256" key="9">
    <source>
        <dbReference type="ARBA" id="ARBA00022989"/>
    </source>
</evidence>
<feature type="disulfide bond" evidence="14">
    <location>
        <begin position="294"/>
        <end position="303"/>
    </location>
</feature>
<evidence type="ECO:0000256" key="15">
    <source>
        <dbReference type="SAM" id="Phobius"/>
    </source>
</evidence>
<keyword evidence="3 14" id="KW-0245">EGF-like domain</keyword>
<name>A0AAE0G3H1_9CHLO</name>
<dbReference type="EMBL" id="LGRX02010284">
    <property type="protein sequence ID" value="KAK3270623.1"/>
    <property type="molecule type" value="Genomic_DNA"/>
</dbReference>
<proteinExistence type="inferred from homology"/>
<reference evidence="17 18" key="1">
    <citation type="journal article" date="2015" name="Genome Biol. Evol.">
        <title>Comparative Genomics of a Bacterivorous Green Alga Reveals Evolutionary Causalities and Consequences of Phago-Mixotrophic Mode of Nutrition.</title>
        <authorList>
            <person name="Burns J.A."/>
            <person name="Paasch A."/>
            <person name="Narechania A."/>
            <person name="Kim E."/>
        </authorList>
    </citation>
    <scope>NUCLEOTIDE SEQUENCE [LARGE SCALE GENOMIC DNA]</scope>
    <source>
        <strain evidence="17 18">PLY_AMNH</strain>
    </source>
</reference>
<evidence type="ECO:0000313" key="17">
    <source>
        <dbReference type="EMBL" id="KAK3270623.1"/>
    </source>
</evidence>
<dbReference type="PROSITE" id="PS50026">
    <property type="entry name" value="EGF_3"/>
    <property type="match status" value="1"/>
</dbReference>
<dbReference type="PANTHER" id="PTHR11219">
    <property type="entry name" value="TENEURIN AND N-ACETYLGLUCOSAMINE-1-PHOSPHODIESTER ALPHA-N-ACETYLGLUCOSAMINIDASE"/>
    <property type="match status" value="1"/>
</dbReference>
<evidence type="ECO:0000256" key="1">
    <source>
        <dbReference type="ARBA" id="ARBA00004323"/>
    </source>
</evidence>
<dbReference type="Proteomes" id="UP001190700">
    <property type="component" value="Unassembled WGS sequence"/>
</dbReference>
<keyword evidence="18" id="KW-1185">Reference proteome</keyword>
<keyword evidence="10" id="KW-0333">Golgi apparatus</keyword>
<keyword evidence="9 15" id="KW-1133">Transmembrane helix</keyword>
<evidence type="ECO:0000256" key="4">
    <source>
        <dbReference type="ARBA" id="ARBA00022676"/>
    </source>
</evidence>
<dbReference type="InterPro" id="IPR051216">
    <property type="entry name" value="Teneurin"/>
</dbReference>
<comment type="similarity">
    <text evidence="2">Belongs to the glycosyltransferase 29 family.</text>
</comment>